<dbReference type="GO" id="GO:0008168">
    <property type="term" value="F:methyltransferase activity"/>
    <property type="evidence" value="ECO:0007669"/>
    <property type="project" value="UniProtKB-KW"/>
</dbReference>
<evidence type="ECO:0000313" key="2">
    <source>
        <dbReference type="Proteomes" id="UP001430065"/>
    </source>
</evidence>
<dbReference type="EMBL" id="JADIKC010000007">
    <property type="protein sequence ID" value="MBM7122683.1"/>
    <property type="molecule type" value="Genomic_DNA"/>
</dbReference>
<dbReference type="RefSeq" id="WP_204637117.1">
    <property type="nucleotide sequence ID" value="NZ_JADIKC010000007.1"/>
</dbReference>
<keyword evidence="2" id="KW-1185">Reference proteome</keyword>
<keyword evidence="1" id="KW-0808">Transferase</keyword>
<comment type="caution">
    <text evidence="1">The sequence shown here is derived from an EMBL/GenBank/DDBJ whole genome shotgun (WGS) entry which is preliminary data.</text>
</comment>
<dbReference type="InterPro" id="IPR027612">
    <property type="entry name" value="Put_MTase_LIC12133"/>
</dbReference>
<dbReference type="EC" id="2.1.1.-" evidence="1"/>
<reference evidence="1 2" key="1">
    <citation type="submission" date="2020-10" db="EMBL/GenBank/DDBJ databases">
        <title>Phylogeny of dyella-like bacteria.</title>
        <authorList>
            <person name="Fu J."/>
        </authorList>
    </citation>
    <scope>NUCLEOTIDE SEQUENCE [LARGE SCALE GENOMIC DNA]</scope>
    <source>
        <strain evidence="1 2">THG-B117</strain>
    </source>
</reference>
<organism evidence="1 2">
    <name type="scientific">Dyella kyungheensis</name>
    <dbReference type="NCBI Taxonomy" id="1242174"/>
    <lineage>
        <taxon>Bacteria</taxon>
        <taxon>Pseudomonadati</taxon>
        <taxon>Pseudomonadota</taxon>
        <taxon>Gammaproteobacteria</taxon>
        <taxon>Lysobacterales</taxon>
        <taxon>Rhodanobacteraceae</taxon>
        <taxon>Dyella</taxon>
    </lineage>
</organism>
<proteinExistence type="predicted"/>
<gene>
    <name evidence="1" type="ORF">ISP20_16060</name>
</gene>
<keyword evidence="1" id="KW-0489">Methyltransferase</keyword>
<sequence length="288" mass="32758">MSSNASGWGLYRLRQSLIRAAADVGQLPGMHSIAEPFYRRYFKRPCRRGNLYYGIFESYDEALAQAEQLSSASLPASYDVEGAALKYRAQLETLRTCDYPALYWLREIIEAGGRKVFDLGGHLGLAYYGYSKYLSYPHDLRWRVHDLPQVMAAGRSLASERGCSGSLQFVESPSDADDADVLISAGALQYLNYRLPALIQRLRKPPRHVIFNLTPLHDSKSFFTLQNLGIAICPYRIDHASTLFDEMRNLGYKVRDHWTLADRRIRIPFAEAYSVDHYHGCYLELAPS</sequence>
<dbReference type="NCBIfam" id="TIGR04325">
    <property type="entry name" value="MTase_LIC12133"/>
    <property type="match status" value="1"/>
</dbReference>
<protein>
    <submittedName>
        <fullName evidence="1">Methyltransferase, TIGR04325 family</fullName>
        <ecNumber evidence="1">2.1.1.-</ecNumber>
    </submittedName>
</protein>
<dbReference type="GO" id="GO:0032259">
    <property type="term" value="P:methylation"/>
    <property type="evidence" value="ECO:0007669"/>
    <property type="project" value="UniProtKB-KW"/>
</dbReference>
<accession>A0ABS2JW25</accession>
<evidence type="ECO:0000313" key="1">
    <source>
        <dbReference type="EMBL" id="MBM7122683.1"/>
    </source>
</evidence>
<dbReference type="Proteomes" id="UP001430065">
    <property type="component" value="Unassembled WGS sequence"/>
</dbReference>
<name>A0ABS2JW25_9GAMM</name>